<sequence length="514" mass="53982">MKWILPLLLAVAVPVPAAASTACRTIEQLTPDERLGQLIMVGGDVSRAHEVHAGLVSLPDMPDVRSAAEFTRRQGKDVLVGGDFEHGAIQGIGGTTAYPRPMGLGATRDPAKAAAAALGTATELKQAGVGLNLAPLADVNSNPQFPFGVRSYGEDPGLISRMVTAQVLAYRSAGVVPAVKHFPGHGGVNADPHWELPTVDADRATMDRVHFPPFRAAIAAGAPMIMTAHVVLRAVDPDLPSTLSSRVITGILRSEMGFDGVVITDSIQMGAIKERWGIADASVRALKAGADVVLSTGLHSDHVAIRDALQAGLTQERIDQSAARVLKLKCQYRGQGLSTRVDPDPIAQASITLLDNRSKALPFNSQARTLVAGVMDVEPLAQAMGANWWQASSENPTDAEIAEAVRRVEDQVLVATYSRGPTLPEGQVKLVHALKAAGKRVAAVSLGVPYDVNSYPDLGAALAAYAQTQVWGPLPPANGTVMKALARVVFGAQPGGKLPVTVSARYPSGLGLRY</sequence>
<dbReference type="OrthoDB" id="9805821at2"/>
<dbReference type="PANTHER" id="PTHR30480">
    <property type="entry name" value="BETA-HEXOSAMINIDASE-RELATED"/>
    <property type="match status" value="1"/>
</dbReference>
<keyword evidence="5" id="KW-0326">Glycosidase</keyword>
<dbReference type="SUPFAM" id="SSF51445">
    <property type="entry name" value="(Trans)glycosidases"/>
    <property type="match status" value="1"/>
</dbReference>
<dbReference type="EMBL" id="FWXV01000002">
    <property type="protein sequence ID" value="SMC90435.1"/>
    <property type="molecule type" value="Genomic_DNA"/>
</dbReference>
<dbReference type="PROSITE" id="PS51257">
    <property type="entry name" value="PROKAR_LIPOPROTEIN"/>
    <property type="match status" value="1"/>
</dbReference>
<proteinExistence type="inferred from homology"/>
<evidence type="ECO:0000256" key="4">
    <source>
        <dbReference type="ARBA" id="ARBA00022801"/>
    </source>
</evidence>
<comment type="similarity">
    <text evidence="2">Belongs to the glycosyl hydrolase 3 family.</text>
</comment>
<evidence type="ECO:0000256" key="3">
    <source>
        <dbReference type="ARBA" id="ARBA00012663"/>
    </source>
</evidence>
<dbReference type="RefSeq" id="WP_084426412.1">
    <property type="nucleotide sequence ID" value="NZ_FWXV01000002.1"/>
</dbReference>
<dbReference type="GO" id="GO:0004563">
    <property type="term" value="F:beta-N-acetylhexosaminidase activity"/>
    <property type="evidence" value="ECO:0007669"/>
    <property type="project" value="UniProtKB-EC"/>
</dbReference>
<evidence type="ECO:0000256" key="6">
    <source>
        <dbReference type="SAM" id="SignalP"/>
    </source>
</evidence>
<dbReference type="Gene3D" id="3.20.20.300">
    <property type="entry name" value="Glycoside hydrolase, family 3, N-terminal domain"/>
    <property type="match status" value="1"/>
</dbReference>
<keyword evidence="6" id="KW-0732">Signal</keyword>
<protein>
    <recommendedName>
        <fullName evidence="3">beta-N-acetylhexosaminidase</fullName>
        <ecNumber evidence="3">3.2.1.52</ecNumber>
    </recommendedName>
</protein>
<dbReference type="Gene3D" id="3.40.50.1700">
    <property type="entry name" value="Glycoside hydrolase family 3 C-terminal domain"/>
    <property type="match status" value="1"/>
</dbReference>
<evidence type="ECO:0000256" key="1">
    <source>
        <dbReference type="ARBA" id="ARBA00001231"/>
    </source>
</evidence>
<feature type="chain" id="PRO_5038807429" description="beta-N-acetylhexosaminidase" evidence="6">
    <location>
        <begin position="18"/>
        <end position="514"/>
    </location>
</feature>
<evidence type="ECO:0000313" key="9">
    <source>
        <dbReference type="EMBL" id="SMC90435.1"/>
    </source>
</evidence>
<dbReference type="GO" id="GO:0005975">
    <property type="term" value="P:carbohydrate metabolic process"/>
    <property type="evidence" value="ECO:0007669"/>
    <property type="project" value="InterPro"/>
</dbReference>
<feature type="domain" description="Glycoside hydrolase family 3 C-terminal" evidence="8">
    <location>
        <begin position="351"/>
        <end position="504"/>
    </location>
</feature>
<dbReference type="AlphaFoldDB" id="A0A1Y5XGW9"/>
<evidence type="ECO:0000256" key="5">
    <source>
        <dbReference type="ARBA" id="ARBA00023295"/>
    </source>
</evidence>
<dbReference type="SUPFAM" id="SSF52279">
    <property type="entry name" value="Beta-D-glucan exohydrolase, C-terminal domain"/>
    <property type="match status" value="1"/>
</dbReference>
<dbReference type="Proteomes" id="UP000192674">
    <property type="component" value="Unassembled WGS sequence"/>
</dbReference>
<dbReference type="PANTHER" id="PTHR30480:SF13">
    <property type="entry name" value="BETA-HEXOSAMINIDASE"/>
    <property type="match status" value="1"/>
</dbReference>
<dbReference type="InterPro" id="IPR036881">
    <property type="entry name" value="Glyco_hydro_3_C_sf"/>
</dbReference>
<evidence type="ECO:0000259" key="8">
    <source>
        <dbReference type="Pfam" id="PF01915"/>
    </source>
</evidence>
<dbReference type="Pfam" id="PF01915">
    <property type="entry name" value="Glyco_hydro_3_C"/>
    <property type="match status" value="1"/>
</dbReference>
<dbReference type="InterPro" id="IPR001764">
    <property type="entry name" value="Glyco_hydro_3_N"/>
</dbReference>
<feature type="domain" description="Glycoside hydrolase family 3 N-terminal" evidence="7">
    <location>
        <begin position="30"/>
        <end position="328"/>
    </location>
</feature>
<keyword evidence="4" id="KW-0378">Hydrolase</keyword>
<reference evidence="9 10" key="1">
    <citation type="submission" date="2017-04" db="EMBL/GenBank/DDBJ databases">
        <authorList>
            <person name="Afonso C.L."/>
            <person name="Miller P.J."/>
            <person name="Scott M.A."/>
            <person name="Spackman E."/>
            <person name="Goraichik I."/>
            <person name="Dimitrov K.M."/>
            <person name="Suarez D.L."/>
            <person name="Swayne D.E."/>
        </authorList>
    </citation>
    <scope>NUCLEOTIDE SEQUENCE [LARGE SCALE GENOMIC DNA]</scope>
    <source>
        <strain evidence="9 10">DSM 43828</strain>
    </source>
</reference>
<dbReference type="EC" id="3.2.1.52" evidence="3"/>
<feature type="signal peptide" evidence="6">
    <location>
        <begin position="1"/>
        <end position="17"/>
    </location>
</feature>
<dbReference type="GO" id="GO:0009254">
    <property type="term" value="P:peptidoglycan turnover"/>
    <property type="evidence" value="ECO:0007669"/>
    <property type="project" value="TreeGrafter"/>
</dbReference>
<dbReference type="InterPro" id="IPR050226">
    <property type="entry name" value="NagZ_Beta-hexosaminidase"/>
</dbReference>
<dbReference type="InterPro" id="IPR017853">
    <property type="entry name" value="GH"/>
</dbReference>
<evidence type="ECO:0000259" key="7">
    <source>
        <dbReference type="Pfam" id="PF00933"/>
    </source>
</evidence>
<keyword evidence="10" id="KW-1185">Reference proteome</keyword>
<dbReference type="Pfam" id="PF00933">
    <property type="entry name" value="Glyco_hydro_3"/>
    <property type="match status" value="1"/>
</dbReference>
<name>A0A1Y5XGW9_KIBAR</name>
<accession>A0A1Y5XGW9</accession>
<gene>
    <name evidence="9" type="ORF">SAMN05661093_02662</name>
</gene>
<comment type="catalytic activity">
    <reaction evidence="1">
        <text>Hydrolysis of terminal non-reducing N-acetyl-D-hexosamine residues in N-acetyl-beta-D-hexosaminides.</text>
        <dbReference type="EC" id="3.2.1.52"/>
    </reaction>
</comment>
<organism evidence="9 10">
    <name type="scientific">Kibdelosporangium aridum</name>
    <dbReference type="NCBI Taxonomy" id="2030"/>
    <lineage>
        <taxon>Bacteria</taxon>
        <taxon>Bacillati</taxon>
        <taxon>Actinomycetota</taxon>
        <taxon>Actinomycetes</taxon>
        <taxon>Pseudonocardiales</taxon>
        <taxon>Pseudonocardiaceae</taxon>
        <taxon>Kibdelosporangium</taxon>
    </lineage>
</organism>
<evidence type="ECO:0000256" key="2">
    <source>
        <dbReference type="ARBA" id="ARBA00005336"/>
    </source>
</evidence>
<dbReference type="InterPro" id="IPR002772">
    <property type="entry name" value="Glyco_hydro_3_C"/>
</dbReference>
<dbReference type="InterPro" id="IPR036962">
    <property type="entry name" value="Glyco_hydro_3_N_sf"/>
</dbReference>
<evidence type="ECO:0000313" key="10">
    <source>
        <dbReference type="Proteomes" id="UP000192674"/>
    </source>
</evidence>